<keyword evidence="1" id="KW-0547">Nucleotide-binding</keyword>
<feature type="domain" description="Carboxyltransferase" evidence="4">
    <location>
        <begin position="1"/>
        <end position="208"/>
    </location>
</feature>
<dbReference type="PANTHER" id="PTHR34698">
    <property type="entry name" value="5-OXOPROLINASE SUBUNIT B"/>
    <property type="match status" value="1"/>
</dbReference>
<evidence type="ECO:0000256" key="3">
    <source>
        <dbReference type="ARBA" id="ARBA00022840"/>
    </source>
</evidence>
<protein>
    <submittedName>
        <fullName evidence="5">Allophanate hydrolase</fullName>
    </submittedName>
</protein>
<dbReference type="AlphaFoldDB" id="A0A3E0IR67"/>
<evidence type="ECO:0000259" key="4">
    <source>
        <dbReference type="SMART" id="SM00796"/>
    </source>
</evidence>
<dbReference type="SUPFAM" id="SSF160467">
    <property type="entry name" value="PH0987 N-terminal domain-like"/>
    <property type="match status" value="1"/>
</dbReference>
<dbReference type="EMBL" id="QKXQ01000150">
    <property type="protein sequence ID" value="REH98389.1"/>
    <property type="molecule type" value="Genomic_DNA"/>
</dbReference>
<dbReference type="Gene3D" id="2.40.100.10">
    <property type="entry name" value="Cyclophilin-like"/>
    <property type="match status" value="1"/>
</dbReference>
<proteinExistence type="predicted"/>
<keyword evidence="3" id="KW-0067">ATP-binding</keyword>
<evidence type="ECO:0000313" key="5">
    <source>
        <dbReference type="EMBL" id="REH98389.1"/>
    </source>
</evidence>
<dbReference type="InterPro" id="IPR010016">
    <property type="entry name" value="PxpB"/>
</dbReference>
<evidence type="ECO:0000256" key="2">
    <source>
        <dbReference type="ARBA" id="ARBA00022801"/>
    </source>
</evidence>
<dbReference type="SMART" id="SM00796">
    <property type="entry name" value="AHS1"/>
    <property type="match status" value="1"/>
</dbReference>
<dbReference type="SUPFAM" id="SSF50891">
    <property type="entry name" value="Cyclophilin-like"/>
    <property type="match status" value="1"/>
</dbReference>
<keyword evidence="2 5" id="KW-0378">Hydrolase</keyword>
<evidence type="ECO:0000313" key="6">
    <source>
        <dbReference type="Proteomes" id="UP000256562"/>
    </source>
</evidence>
<reference evidence="5 6" key="1">
    <citation type="journal article" date="2018" name="Vet. Microbiol.">
        <title>Characterisation of Staphylococcus felis isolated from cats using whole genome sequencing.</title>
        <authorList>
            <person name="Worthing K."/>
            <person name="Pang S."/>
            <person name="Trott D.J."/>
            <person name="Abraham S."/>
            <person name="Coombs G.W."/>
            <person name="Jordan D."/>
            <person name="McIntyre L."/>
            <person name="Davies M.R."/>
            <person name="Norris J."/>
        </authorList>
    </citation>
    <scope>NUCLEOTIDE SEQUENCE [LARGE SCALE GENOMIC DNA]</scope>
    <source>
        <strain evidence="5 6">F9</strain>
    </source>
</reference>
<sequence>MKVYSQGDQAIIVSGREPVTPASVRQLLAVRQYLLEKNEPFITEIVPTETDMLISYDARMMMKHLDIPSPFLYLKDMIEHIKLDELVEGNPKFVEVPVYYDNEHGPHLPQLLDELDLDLETFIQYHTAPNYFVSMMGYSPGFPYLTGMDKHIVVNHTASKKRMIPAGSIIVENHKCGITTTDLYEDWLVIGYTPLKLFDSSQKDFTRIALGDTVKFSPIQRGGHTS</sequence>
<name>A0A3E0IR67_9STAP</name>
<dbReference type="GO" id="GO:0005524">
    <property type="term" value="F:ATP binding"/>
    <property type="evidence" value="ECO:0007669"/>
    <property type="project" value="UniProtKB-KW"/>
</dbReference>
<evidence type="ECO:0000256" key="1">
    <source>
        <dbReference type="ARBA" id="ARBA00022741"/>
    </source>
</evidence>
<comment type="caution">
    <text evidence="5">The sequence shown here is derived from an EMBL/GenBank/DDBJ whole genome shotgun (WGS) entry which is preliminary data.</text>
</comment>
<gene>
    <name evidence="5" type="ORF">DOS83_03540</name>
</gene>
<dbReference type="InterPro" id="IPR003833">
    <property type="entry name" value="CT_C_D"/>
</dbReference>
<dbReference type="Pfam" id="PF02682">
    <property type="entry name" value="CT_C_D"/>
    <property type="match status" value="1"/>
</dbReference>
<dbReference type="RefSeq" id="WP_116093946.1">
    <property type="nucleotide sequence ID" value="NZ_QKXN01000112.1"/>
</dbReference>
<dbReference type="Proteomes" id="UP000256562">
    <property type="component" value="Unassembled WGS sequence"/>
</dbReference>
<dbReference type="GO" id="GO:0016787">
    <property type="term" value="F:hydrolase activity"/>
    <property type="evidence" value="ECO:0007669"/>
    <property type="project" value="UniProtKB-KW"/>
</dbReference>
<dbReference type="OrthoDB" id="9778567at2"/>
<accession>A0A3E0IR67</accession>
<dbReference type="InterPro" id="IPR029000">
    <property type="entry name" value="Cyclophilin-like_dom_sf"/>
</dbReference>
<organism evidence="5 6">
    <name type="scientific">Staphylococcus felis</name>
    <dbReference type="NCBI Taxonomy" id="46127"/>
    <lineage>
        <taxon>Bacteria</taxon>
        <taxon>Bacillati</taxon>
        <taxon>Bacillota</taxon>
        <taxon>Bacilli</taxon>
        <taxon>Bacillales</taxon>
        <taxon>Staphylococcaceae</taxon>
        <taxon>Staphylococcus</taxon>
    </lineage>
</organism>
<dbReference type="PANTHER" id="PTHR34698:SF2">
    <property type="entry name" value="5-OXOPROLINASE SUBUNIT B"/>
    <property type="match status" value="1"/>
</dbReference>
<dbReference type="Gene3D" id="3.30.1360.40">
    <property type="match status" value="1"/>
</dbReference>